<dbReference type="Pfam" id="PF07690">
    <property type="entry name" value="MFS_1"/>
    <property type="match status" value="2"/>
</dbReference>
<evidence type="ECO:0000256" key="5">
    <source>
        <dbReference type="ARBA" id="ARBA00023136"/>
    </source>
</evidence>
<dbReference type="GO" id="GO:0005886">
    <property type="term" value="C:plasma membrane"/>
    <property type="evidence" value="ECO:0007669"/>
    <property type="project" value="TreeGrafter"/>
</dbReference>
<evidence type="ECO:0000256" key="1">
    <source>
        <dbReference type="ARBA" id="ARBA00004141"/>
    </source>
</evidence>
<dbReference type="InterPro" id="IPR011701">
    <property type="entry name" value="MFS"/>
</dbReference>
<keyword evidence="3 7" id="KW-0812">Transmembrane</keyword>
<dbReference type="PROSITE" id="PS50850">
    <property type="entry name" value="MFS"/>
    <property type="match status" value="1"/>
</dbReference>
<feature type="transmembrane region" description="Helical" evidence="7">
    <location>
        <begin position="414"/>
        <end position="432"/>
    </location>
</feature>
<evidence type="ECO:0000256" key="3">
    <source>
        <dbReference type="ARBA" id="ARBA00022692"/>
    </source>
</evidence>
<feature type="transmembrane region" description="Helical" evidence="7">
    <location>
        <begin position="176"/>
        <end position="195"/>
    </location>
</feature>
<evidence type="ECO:0000256" key="2">
    <source>
        <dbReference type="ARBA" id="ARBA00007520"/>
    </source>
</evidence>
<dbReference type="AlphaFoldDB" id="A0A401KNC0"/>
<dbReference type="PANTHER" id="PTHR23501:SF198">
    <property type="entry name" value="AZOLE RESISTANCE PROTEIN 1-RELATED"/>
    <property type="match status" value="1"/>
</dbReference>
<accession>A0A401KNC0</accession>
<feature type="transmembrane region" description="Helical" evidence="7">
    <location>
        <begin position="51"/>
        <end position="77"/>
    </location>
</feature>
<organism evidence="9 10">
    <name type="scientific">Aspergillus awamori</name>
    <name type="common">Black koji mold</name>
    <dbReference type="NCBI Taxonomy" id="105351"/>
    <lineage>
        <taxon>Eukaryota</taxon>
        <taxon>Fungi</taxon>
        <taxon>Dikarya</taxon>
        <taxon>Ascomycota</taxon>
        <taxon>Pezizomycotina</taxon>
        <taxon>Eurotiomycetes</taxon>
        <taxon>Eurotiomycetidae</taxon>
        <taxon>Eurotiales</taxon>
        <taxon>Aspergillaceae</taxon>
        <taxon>Aspergillus</taxon>
    </lineage>
</organism>
<evidence type="ECO:0000256" key="4">
    <source>
        <dbReference type="ARBA" id="ARBA00022989"/>
    </source>
</evidence>
<dbReference type="GO" id="GO:0022857">
    <property type="term" value="F:transmembrane transporter activity"/>
    <property type="evidence" value="ECO:0007669"/>
    <property type="project" value="InterPro"/>
</dbReference>
<dbReference type="FunFam" id="1.20.1720.10:FF:000012">
    <property type="entry name" value="MFS toxin efflux pump (AflT)"/>
    <property type="match status" value="1"/>
</dbReference>
<feature type="domain" description="Major facilitator superfamily (MFS) profile" evidence="8">
    <location>
        <begin position="54"/>
        <end position="543"/>
    </location>
</feature>
<dbReference type="InterPro" id="IPR036259">
    <property type="entry name" value="MFS_trans_sf"/>
</dbReference>
<feature type="transmembrane region" description="Helical" evidence="7">
    <location>
        <begin position="89"/>
        <end position="107"/>
    </location>
</feature>
<feature type="transmembrane region" description="Helical" evidence="7">
    <location>
        <begin position="119"/>
        <end position="138"/>
    </location>
</feature>
<keyword evidence="10" id="KW-1185">Reference proteome</keyword>
<feature type="transmembrane region" description="Helical" evidence="7">
    <location>
        <begin position="317"/>
        <end position="338"/>
    </location>
</feature>
<dbReference type="SUPFAM" id="SSF103473">
    <property type="entry name" value="MFS general substrate transporter"/>
    <property type="match status" value="1"/>
</dbReference>
<proteinExistence type="inferred from homology"/>
<dbReference type="EMBL" id="BDHI01000007">
    <property type="protein sequence ID" value="GCB20783.1"/>
    <property type="molecule type" value="Genomic_DNA"/>
</dbReference>
<feature type="transmembrane region" description="Helical" evidence="7">
    <location>
        <begin position="247"/>
        <end position="268"/>
    </location>
</feature>
<keyword evidence="4 7" id="KW-1133">Transmembrane helix</keyword>
<comment type="similarity">
    <text evidence="2">Belongs to the major facilitator superfamily. TCR/Tet family.</text>
</comment>
<evidence type="ECO:0000256" key="6">
    <source>
        <dbReference type="SAM" id="MobiDB-lite"/>
    </source>
</evidence>
<evidence type="ECO:0000256" key="7">
    <source>
        <dbReference type="SAM" id="Phobius"/>
    </source>
</evidence>
<feature type="compositionally biased region" description="Polar residues" evidence="6">
    <location>
        <begin position="24"/>
        <end position="36"/>
    </location>
</feature>
<dbReference type="InterPro" id="IPR020846">
    <property type="entry name" value="MFS_dom"/>
</dbReference>
<keyword evidence="5 7" id="KW-0472">Membrane</keyword>
<evidence type="ECO:0000313" key="10">
    <source>
        <dbReference type="Proteomes" id="UP000286921"/>
    </source>
</evidence>
<dbReference type="FunFam" id="1.20.1250.20:FF:000196">
    <property type="entry name" value="MFS toxin efflux pump (AflT)"/>
    <property type="match status" value="1"/>
</dbReference>
<feature type="region of interest" description="Disordered" evidence="6">
    <location>
        <begin position="1"/>
        <end position="39"/>
    </location>
</feature>
<feature type="transmembrane region" description="Helical" evidence="7">
    <location>
        <begin position="384"/>
        <end position="402"/>
    </location>
</feature>
<evidence type="ECO:0000259" key="8">
    <source>
        <dbReference type="PROSITE" id="PS50850"/>
    </source>
</evidence>
<dbReference type="Gene3D" id="1.20.1250.20">
    <property type="entry name" value="MFS general substrate transporter like domains"/>
    <property type="match status" value="2"/>
</dbReference>
<dbReference type="PANTHER" id="PTHR23501">
    <property type="entry name" value="MAJOR FACILITATOR SUPERFAMILY"/>
    <property type="match status" value="1"/>
</dbReference>
<sequence length="561" mass="60540">MPISPSRLPQQMAEKIPVEDLRTPQANSLSSGGSNSRADDASDYELTGIPLFLVITGLGLSIFLMSLDSSIIATAIPRITSQFNSTGDIAWYGSAYSFAMCALQPMAGKLFGSFEMKGMFLGCLVVFELGSLLCALAVNSPMLIIGRAITGIGAAGCFTGAFCIVAVSIPLVKRPLYIGILQSTFGIATIIGPVLGGALTEHATWRWCFWINLPIGAITIFSLVFFFKPPPRDRTKVPSVLRRLEKLDFLGAFLFAPAIIMIFLALQWGGTEHAWKSATIIGLFIGGAFVGLIFALWQIRKGDNAMIPPRLITERTMLFSCFSEFFAMGAVYISIYYLPEWFQVIKNASPTKSGVMYLPLALSDVLSATLTGASLKHLGYPNPYMLLGTGLMSIATGLFSTFSQRTPHQQWIPFQVLQGLGVGMTLSMPYVATQAVLKPEDVPVGTSLLQCFQFFGASVNLAIAEAIFENKLVSRLDSRGFNGHEIENILRAGSAEARSVVSGAQLPGVLDAYNYAITSTFYVATSVAAVAFLLSLGIRWRSVKPKPQAAVSDEEARSSSL</sequence>
<name>A0A401KNC0_ASPAW</name>
<dbReference type="Proteomes" id="UP000286921">
    <property type="component" value="Unassembled WGS sequence"/>
</dbReference>
<feature type="transmembrane region" description="Helical" evidence="7">
    <location>
        <begin position="144"/>
        <end position="169"/>
    </location>
</feature>
<evidence type="ECO:0000313" key="9">
    <source>
        <dbReference type="EMBL" id="GCB20783.1"/>
    </source>
</evidence>
<comment type="caution">
    <text evidence="9">The sequence shown here is derived from an EMBL/GenBank/DDBJ whole genome shotgun (WGS) entry which is preliminary data.</text>
</comment>
<gene>
    <name evidence="9" type="ORF">AAWM_03668</name>
</gene>
<feature type="transmembrane region" description="Helical" evidence="7">
    <location>
        <begin position="515"/>
        <end position="538"/>
    </location>
</feature>
<feature type="transmembrane region" description="Helical" evidence="7">
    <location>
        <begin position="274"/>
        <end position="297"/>
    </location>
</feature>
<protein>
    <submittedName>
        <fullName evidence="9">Putative HC-toxin efflux carrier TOXA</fullName>
    </submittedName>
</protein>
<reference evidence="9 10" key="1">
    <citation type="submission" date="2016-09" db="EMBL/GenBank/DDBJ databases">
        <title>Aspergillus awamori IFM 58123T.</title>
        <authorList>
            <person name="Kusuya Y."/>
            <person name="Shimizu M."/>
            <person name="Takahashi H."/>
            <person name="Yaguchi T."/>
        </authorList>
    </citation>
    <scope>NUCLEOTIDE SEQUENCE [LARGE SCALE GENOMIC DNA]</scope>
    <source>
        <strain evidence="9 10">IFM 58123</strain>
    </source>
</reference>
<comment type="subcellular location">
    <subcellularLocation>
        <location evidence="1">Membrane</location>
        <topology evidence="1">Multi-pass membrane protein</topology>
    </subcellularLocation>
</comment>
<dbReference type="CDD" id="cd17502">
    <property type="entry name" value="MFS_Azr1_MDR_like"/>
    <property type="match status" value="1"/>
</dbReference>
<feature type="transmembrane region" description="Helical" evidence="7">
    <location>
        <begin position="207"/>
        <end position="227"/>
    </location>
</feature>